<comment type="caution">
    <text evidence="2">The sequence shown here is derived from an EMBL/GenBank/DDBJ whole genome shotgun (WGS) entry which is preliminary data.</text>
</comment>
<proteinExistence type="predicted"/>
<feature type="chain" id="PRO_5009214074" description="TIGR03016 family PEP-CTERM system-associated outer membrane protein" evidence="1">
    <location>
        <begin position="37"/>
        <end position="561"/>
    </location>
</feature>
<dbReference type="AlphaFoldDB" id="A0A1E8FDN5"/>
<dbReference type="Proteomes" id="UP000176037">
    <property type="component" value="Unassembled WGS sequence"/>
</dbReference>
<protein>
    <recommendedName>
        <fullName evidence="4">TIGR03016 family PEP-CTERM system-associated outer membrane protein</fullName>
    </recommendedName>
</protein>
<dbReference type="SUPFAM" id="SSF56935">
    <property type="entry name" value="Porins"/>
    <property type="match status" value="1"/>
</dbReference>
<evidence type="ECO:0000313" key="3">
    <source>
        <dbReference type="Proteomes" id="UP000176037"/>
    </source>
</evidence>
<dbReference type="EMBL" id="MJIC01000014">
    <property type="protein sequence ID" value="OFI34044.1"/>
    <property type="molecule type" value="Genomic_DNA"/>
</dbReference>
<sequence length="561" mass="62359">MVITVMRKTKIRFKVSSLHCALALTTVMSAPNVVMAADIELYGSLRTEFSSQNVDRENDSDLTLNTTTVTPQIGATAQTKKVGASFIATHTYLNRDNETVSQENNYSSYQGKVTYSPIERLLSLTASSNLSYRPANSNNFIVSDFLSNPDDLARTQNNSLGLNVNTTQGDFIRSDLSATYSELKAEPTGNNNTNTFNNLDTTNLNARLRLGNGDEADLLVWRAQGRYTETRREGAGYDKFITIQGNADVDIMLSSWIGVRVSAATERNETDAEGSVFSNSREFSSYGAGLTLKQNESRRISVTYNKTSSNIDDSDGKNFVGVDLLWAFSARTRISAQLGRRFYGSSARADISYNSKNLRSAVRYTESATNTSRLLANVEGLGLFVCPTDNQELANCRQPDSLDYTPQPGETLVQFNQNLFDLDDDIIVRKAWNGIIGYSFSRISYNLSVQSSEDLYQSTNRVRDTDAIFLNLNYKLSRKTNLDAGIQYAETTEQFSEIDTENNESTTQSYILRANHSFSKYLSGFASARLMDRSGSLTGGNVFGSDYSENRFTLGLKYKFL</sequence>
<reference evidence="2 3" key="1">
    <citation type="submission" date="2016-09" db="EMBL/GenBank/DDBJ databases">
        <title>Alteromonas lipolytica, a new species isolated from sea water.</title>
        <authorList>
            <person name="Wu Y.-H."/>
            <person name="Cheng H."/>
            <person name="Xu X.-W."/>
        </authorList>
    </citation>
    <scope>NUCLEOTIDE SEQUENCE [LARGE SCALE GENOMIC DNA]</scope>
    <source>
        <strain evidence="2 3">JW12</strain>
    </source>
</reference>
<feature type="signal peptide" evidence="1">
    <location>
        <begin position="1"/>
        <end position="36"/>
    </location>
</feature>
<evidence type="ECO:0008006" key="4">
    <source>
        <dbReference type="Google" id="ProtNLM"/>
    </source>
</evidence>
<gene>
    <name evidence="2" type="ORF">BFC17_21070</name>
</gene>
<keyword evidence="1" id="KW-0732">Signal</keyword>
<organism evidence="2 3">
    <name type="scientific">Alteromonas lipolytica</name>
    <dbReference type="NCBI Taxonomy" id="1856405"/>
    <lineage>
        <taxon>Bacteria</taxon>
        <taxon>Pseudomonadati</taxon>
        <taxon>Pseudomonadota</taxon>
        <taxon>Gammaproteobacteria</taxon>
        <taxon>Alteromonadales</taxon>
        <taxon>Alteromonadaceae</taxon>
        <taxon>Alteromonas/Salinimonas group</taxon>
        <taxon>Alteromonas</taxon>
    </lineage>
</organism>
<dbReference type="STRING" id="1856405.BFC17_21070"/>
<evidence type="ECO:0000313" key="2">
    <source>
        <dbReference type="EMBL" id="OFI34044.1"/>
    </source>
</evidence>
<evidence type="ECO:0000256" key="1">
    <source>
        <dbReference type="SAM" id="SignalP"/>
    </source>
</evidence>
<accession>A0A1E8FDN5</accession>
<keyword evidence="3" id="KW-1185">Reference proteome</keyword>
<name>A0A1E8FDN5_9ALTE</name>